<organism evidence="1">
    <name type="scientific">Palpitomonas bilix</name>
    <dbReference type="NCBI Taxonomy" id="652834"/>
    <lineage>
        <taxon>Eukaryota</taxon>
        <taxon>Eukaryota incertae sedis</taxon>
    </lineage>
</organism>
<reference evidence="1" key="1">
    <citation type="submission" date="2021-01" db="EMBL/GenBank/DDBJ databases">
        <authorList>
            <person name="Corre E."/>
            <person name="Pelletier E."/>
            <person name="Niang G."/>
            <person name="Scheremetjew M."/>
            <person name="Finn R."/>
            <person name="Kale V."/>
            <person name="Holt S."/>
            <person name="Cochrane G."/>
            <person name="Meng A."/>
            <person name="Brown T."/>
            <person name="Cohen L."/>
        </authorList>
    </citation>
    <scope>NUCLEOTIDE SEQUENCE</scope>
    <source>
        <strain evidence="1">NIES-2562</strain>
    </source>
</reference>
<proteinExistence type="predicted"/>
<evidence type="ECO:0000313" key="1">
    <source>
        <dbReference type="EMBL" id="CAE0257162.1"/>
    </source>
</evidence>
<protein>
    <recommendedName>
        <fullName evidence="2">Profilin</fullName>
    </recommendedName>
</protein>
<sequence>MASIDGIATEVEKQPWKEVLVFTEEGKTLFTNIDVNPNEVAVFLKAFDSYENTFGAGIVFNGNHHETHRFYDNLIYGRRGDATEGNGVALAKAKNNEGKIIFAAITYVYPTVSAKAVARLRDFAEGYLSKLAL</sequence>
<dbReference type="Gene3D" id="3.30.450.30">
    <property type="entry name" value="Dynein light chain 2a, cytoplasmic"/>
    <property type="match status" value="1"/>
</dbReference>
<name>A0A7S3G9A2_9EUKA</name>
<dbReference type="InterPro" id="IPR048278">
    <property type="entry name" value="PFN"/>
</dbReference>
<accession>A0A7S3G9A2</accession>
<gene>
    <name evidence="1" type="ORF">PBIL07802_LOCUS19420</name>
</gene>
<dbReference type="Pfam" id="PF00235">
    <property type="entry name" value="Profilin"/>
    <property type="match status" value="1"/>
</dbReference>
<dbReference type="PANTHER" id="PTHR41752">
    <property type="entry name" value="PROFILIN"/>
    <property type="match status" value="1"/>
</dbReference>
<dbReference type="GO" id="GO:0003779">
    <property type="term" value="F:actin binding"/>
    <property type="evidence" value="ECO:0007669"/>
    <property type="project" value="InterPro"/>
</dbReference>
<dbReference type="AlphaFoldDB" id="A0A7S3G9A2"/>
<dbReference type="PANTHER" id="PTHR41752:SF1">
    <property type="entry name" value="PROFILIN"/>
    <property type="match status" value="1"/>
</dbReference>
<dbReference type="SUPFAM" id="SSF55770">
    <property type="entry name" value="Profilin (actin-binding protein)"/>
    <property type="match status" value="1"/>
</dbReference>
<evidence type="ECO:0008006" key="2">
    <source>
        <dbReference type="Google" id="ProtNLM"/>
    </source>
</evidence>
<dbReference type="EMBL" id="HBIB01029912">
    <property type="protein sequence ID" value="CAE0257162.1"/>
    <property type="molecule type" value="Transcribed_RNA"/>
</dbReference>
<dbReference type="InterPro" id="IPR036140">
    <property type="entry name" value="PFN_sf"/>
</dbReference>